<feature type="domain" description="Mut7-C RNAse" evidence="1">
    <location>
        <begin position="98"/>
        <end position="241"/>
    </location>
</feature>
<dbReference type="Pfam" id="PF14451">
    <property type="entry name" value="Ub-Mut7C"/>
    <property type="match status" value="1"/>
</dbReference>
<gene>
    <name evidence="3" type="ORF">MYMAC_000392</name>
</gene>
<dbReference type="Pfam" id="PF01927">
    <property type="entry name" value="Mut7-C"/>
    <property type="match status" value="1"/>
</dbReference>
<evidence type="ECO:0008006" key="5">
    <source>
        <dbReference type="Google" id="ProtNLM"/>
    </source>
</evidence>
<dbReference type="InterPro" id="IPR002782">
    <property type="entry name" value="Mut7-C_RNAse_dom"/>
</dbReference>
<keyword evidence="4" id="KW-1185">Reference proteome</keyword>
<reference evidence="3 4" key="1">
    <citation type="submission" date="2017-06" db="EMBL/GenBank/DDBJ databases">
        <title>Sequencing and comparative analysis of myxobacterial genomes.</title>
        <authorList>
            <person name="Rupp O."/>
            <person name="Goesmann A."/>
            <person name="Sogaard-Andersen L."/>
        </authorList>
    </citation>
    <scope>NUCLEOTIDE SEQUENCE [LARGE SCALE GENOMIC DNA]</scope>
    <source>
        <strain evidence="3 4">DSM 14697</strain>
    </source>
</reference>
<evidence type="ECO:0000259" key="1">
    <source>
        <dbReference type="Pfam" id="PF01927"/>
    </source>
</evidence>
<sequence>MEQPKAVVTLRFHGALNDFLSPAHRHQTFSHPLQGRPSVKDLIESLGPPHPEVDVVRVDGEAVAFTHRVAPGARVEVYPAGMDEAPGVRVGPPLQEMPRFILDVGLGRLVGFLRMLGFDTLWRNDFEDDVLARISHDEDRVLLSRDLGVLKRGEVLRGYFPRSTDPAEQLVEVVRRYGLTSRMRPFSRCVACNAALTAAELSEVAGRIPERVAERHSRFQQCPGCHRVYWAGTHHQRMQALVDRLRELEDAPGSPRRSEPGK</sequence>
<dbReference type="KEGG" id="mmas:MYMAC_000392"/>
<dbReference type="PANTHER" id="PTHR39081:SF1">
    <property type="entry name" value="MUT7-C RNASE DOMAIN-CONTAINING PROTEIN"/>
    <property type="match status" value="1"/>
</dbReference>
<evidence type="ECO:0000313" key="4">
    <source>
        <dbReference type="Proteomes" id="UP000217343"/>
    </source>
</evidence>
<evidence type="ECO:0000259" key="2">
    <source>
        <dbReference type="Pfam" id="PF14451"/>
    </source>
</evidence>
<feature type="domain" description="Ubiquitin Mut7-C" evidence="2">
    <location>
        <begin position="7"/>
        <end position="80"/>
    </location>
</feature>
<organism evidence="3 4">
    <name type="scientific">Corallococcus macrosporus DSM 14697</name>
    <dbReference type="NCBI Taxonomy" id="1189310"/>
    <lineage>
        <taxon>Bacteria</taxon>
        <taxon>Pseudomonadati</taxon>
        <taxon>Myxococcota</taxon>
        <taxon>Myxococcia</taxon>
        <taxon>Myxococcales</taxon>
        <taxon>Cystobacterineae</taxon>
        <taxon>Myxococcaceae</taxon>
        <taxon>Corallococcus</taxon>
    </lineage>
</organism>
<accession>A0A250JLS4</accession>
<proteinExistence type="predicted"/>
<dbReference type="Proteomes" id="UP000217343">
    <property type="component" value="Chromosome"/>
</dbReference>
<dbReference type="InterPro" id="IPR027798">
    <property type="entry name" value="Ub_Mut7C"/>
</dbReference>
<dbReference type="RefSeq" id="WP_095956829.1">
    <property type="nucleotide sequence ID" value="NZ_CP022203.1"/>
</dbReference>
<dbReference type="OrthoDB" id="9797655at2"/>
<name>A0A250JLS4_9BACT</name>
<dbReference type="EMBL" id="CP022203">
    <property type="protein sequence ID" value="ATB44815.1"/>
    <property type="molecule type" value="Genomic_DNA"/>
</dbReference>
<dbReference type="AlphaFoldDB" id="A0A250JLS4"/>
<dbReference type="PANTHER" id="PTHR39081">
    <property type="entry name" value="MUT7-C DOMAIN-CONTAINING PROTEIN"/>
    <property type="match status" value="1"/>
</dbReference>
<evidence type="ECO:0000313" key="3">
    <source>
        <dbReference type="EMBL" id="ATB44815.1"/>
    </source>
</evidence>
<protein>
    <recommendedName>
        <fullName evidence="5">Twitching motility protein PilT</fullName>
    </recommendedName>
</protein>